<dbReference type="HOGENOM" id="CLU_209494_0_0_9"/>
<dbReference type="EMBL" id="JACCKS010000007">
    <property type="protein sequence ID" value="NZA38093.1"/>
    <property type="molecule type" value="Genomic_DNA"/>
</dbReference>
<evidence type="ECO:0000313" key="4">
    <source>
        <dbReference type="Proteomes" id="UP000586254"/>
    </source>
</evidence>
<evidence type="ECO:0000313" key="2">
    <source>
        <dbReference type="EMBL" id="SHM52669.1"/>
    </source>
</evidence>
<gene>
    <name evidence="1" type="ORF">H0N91_08040</name>
    <name evidence="2" type="ORF">SAMN04515649_11961</name>
</gene>
<evidence type="ECO:0000313" key="3">
    <source>
        <dbReference type="Proteomes" id="UP000184012"/>
    </source>
</evidence>
<organism evidence="2 3">
    <name type="scientific">Eubacterium callanderi</name>
    <dbReference type="NCBI Taxonomy" id="53442"/>
    <lineage>
        <taxon>Bacteria</taxon>
        <taxon>Bacillati</taxon>
        <taxon>Bacillota</taxon>
        <taxon>Clostridia</taxon>
        <taxon>Eubacteriales</taxon>
        <taxon>Eubacteriaceae</taxon>
        <taxon>Eubacterium</taxon>
    </lineage>
</organism>
<dbReference type="Proteomes" id="UP000586254">
    <property type="component" value="Unassembled WGS sequence"/>
</dbReference>
<dbReference type="GeneID" id="68365631"/>
<name>A0AB74F5R8_9FIRM</name>
<accession>A0AB74F5R8</accession>
<dbReference type="KEGG" id="elm:ELI_4182"/>
<reference evidence="2 3" key="1">
    <citation type="submission" date="2016-11" db="EMBL/GenBank/DDBJ databases">
        <authorList>
            <person name="Varghese N."/>
            <person name="Submissions S."/>
        </authorList>
    </citation>
    <scope>NUCLEOTIDE SEQUENCE [LARGE SCALE GENOMIC DNA]</scope>
    <source>
        <strain evidence="2 3">FD</strain>
    </source>
</reference>
<dbReference type="Proteomes" id="UP000184012">
    <property type="component" value="Unassembled WGS sequence"/>
</dbReference>
<proteinExistence type="predicted"/>
<reference evidence="1 4" key="2">
    <citation type="submission" date="2020-07" db="EMBL/GenBank/DDBJ databases">
        <title>Organ Donor 1.</title>
        <authorList>
            <person name="Marsh A.J."/>
            <person name="Azcarate-Peril M.A."/>
        </authorList>
    </citation>
    <scope>NUCLEOTIDE SEQUENCE [LARGE SCALE GENOMIC DNA]</scope>
    <source>
        <strain evidence="1 4">AMC0717</strain>
    </source>
</reference>
<sequence length="48" mass="5736">MNINSEYYNDYEANIEKYEIPKEAIPYAIEAFQGNEEMIFSFAMFLLM</sequence>
<dbReference type="AlphaFoldDB" id="A0AB74F5R8"/>
<dbReference type="EMBL" id="FRBP01000019">
    <property type="protein sequence ID" value="SHM52669.1"/>
    <property type="molecule type" value="Genomic_DNA"/>
</dbReference>
<evidence type="ECO:0000313" key="1">
    <source>
        <dbReference type="EMBL" id="NZA38093.1"/>
    </source>
</evidence>
<protein>
    <submittedName>
        <fullName evidence="2">Uncharacterized protein</fullName>
    </submittedName>
</protein>
<dbReference type="RefSeq" id="WP_013382430.1">
    <property type="nucleotide sequence ID" value="NC_014624.2"/>
</dbReference>
<comment type="caution">
    <text evidence="2">The sequence shown here is derived from an EMBL/GenBank/DDBJ whole genome shotgun (WGS) entry which is preliminary data.</text>
</comment>